<accession>A0A8E2AMW2</accession>
<name>A0A8E2AMW2_9APHY</name>
<dbReference type="OrthoDB" id="2758200at2759"/>
<gene>
    <name evidence="1" type="ORF">OBBRIDRAFT_807932</name>
</gene>
<evidence type="ECO:0000313" key="1">
    <source>
        <dbReference type="EMBL" id="OCH84872.1"/>
    </source>
</evidence>
<sequence>MQRLVTSAAMRDAEEALAMYALNDNCAERLPDPADSAELTAIVRINPENCFVQADSYWTSEASSGPLEKAKLRFQGTMPTCPQILQQDFEQVCRNLERLMSEADDATESPEGLLGTDRRARTIQFRHAVFEHQANGNQRLTEENGYTDDELKMPAEFRMEGWPVSSMQARNALREIKDTHRTRALPAYDMHGVPIPPSAYTKMLRGALVVVRFNMVAYTFGKMPKHRQTFCADVTYIRVLVPPTAPAVPVSPRKRVMYPRDPFVALLESPTKAPRVGQ</sequence>
<reference evidence="1 2" key="1">
    <citation type="submission" date="2016-07" db="EMBL/GenBank/DDBJ databases">
        <title>Draft genome of the white-rot fungus Obba rivulosa 3A-2.</title>
        <authorList>
            <consortium name="DOE Joint Genome Institute"/>
            <person name="Miettinen O."/>
            <person name="Riley R."/>
            <person name="Acob R."/>
            <person name="Barry K."/>
            <person name="Cullen D."/>
            <person name="De Vries R."/>
            <person name="Hainaut M."/>
            <person name="Hatakka A."/>
            <person name="Henrissat B."/>
            <person name="Hilden K."/>
            <person name="Kuo R."/>
            <person name="Labutti K."/>
            <person name="Lipzen A."/>
            <person name="Makela M.R."/>
            <person name="Sandor L."/>
            <person name="Spatafora J.W."/>
            <person name="Grigoriev I.V."/>
            <person name="Hibbett D.S."/>
        </authorList>
    </citation>
    <scope>NUCLEOTIDE SEQUENCE [LARGE SCALE GENOMIC DNA]</scope>
    <source>
        <strain evidence="1 2">3A-2</strain>
    </source>
</reference>
<dbReference type="Proteomes" id="UP000250043">
    <property type="component" value="Unassembled WGS sequence"/>
</dbReference>
<protein>
    <submittedName>
        <fullName evidence="1">Uncharacterized protein</fullName>
    </submittedName>
</protein>
<dbReference type="EMBL" id="KV722627">
    <property type="protein sequence ID" value="OCH84872.1"/>
    <property type="molecule type" value="Genomic_DNA"/>
</dbReference>
<evidence type="ECO:0000313" key="2">
    <source>
        <dbReference type="Proteomes" id="UP000250043"/>
    </source>
</evidence>
<organism evidence="1 2">
    <name type="scientific">Obba rivulosa</name>
    <dbReference type="NCBI Taxonomy" id="1052685"/>
    <lineage>
        <taxon>Eukaryota</taxon>
        <taxon>Fungi</taxon>
        <taxon>Dikarya</taxon>
        <taxon>Basidiomycota</taxon>
        <taxon>Agaricomycotina</taxon>
        <taxon>Agaricomycetes</taxon>
        <taxon>Polyporales</taxon>
        <taxon>Gelatoporiaceae</taxon>
        <taxon>Obba</taxon>
    </lineage>
</organism>
<dbReference type="AlphaFoldDB" id="A0A8E2AMW2"/>
<proteinExistence type="predicted"/>
<keyword evidence="2" id="KW-1185">Reference proteome</keyword>